<dbReference type="RefSeq" id="WP_088521323.1">
    <property type="nucleotide sequence ID" value="NZ_FYDG01000007.1"/>
</dbReference>
<dbReference type="AlphaFoldDB" id="A0A212RTM7"/>
<dbReference type="EMBL" id="FYDG01000007">
    <property type="protein sequence ID" value="SNB76037.1"/>
    <property type="molecule type" value="Genomic_DNA"/>
</dbReference>
<evidence type="ECO:0000313" key="3">
    <source>
        <dbReference type="Proteomes" id="UP000198418"/>
    </source>
</evidence>
<keyword evidence="1" id="KW-0732">Signal</keyword>
<feature type="signal peptide" evidence="1">
    <location>
        <begin position="1"/>
        <end position="20"/>
    </location>
</feature>
<protein>
    <recommendedName>
        <fullName evidence="4">SH3 domain-containing protein</fullName>
    </recommendedName>
</protein>
<accession>A0A212RTM7</accession>
<feature type="chain" id="PRO_5013370019" description="SH3 domain-containing protein" evidence="1">
    <location>
        <begin position="21"/>
        <end position="196"/>
    </location>
</feature>
<evidence type="ECO:0000313" key="2">
    <source>
        <dbReference type="EMBL" id="SNB76037.1"/>
    </source>
</evidence>
<organism evidence="2 3">
    <name type="scientific">Rhodoblastus acidophilus</name>
    <name type="common">Rhodopseudomonas acidophila</name>
    <dbReference type="NCBI Taxonomy" id="1074"/>
    <lineage>
        <taxon>Bacteria</taxon>
        <taxon>Pseudomonadati</taxon>
        <taxon>Pseudomonadota</taxon>
        <taxon>Alphaproteobacteria</taxon>
        <taxon>Hyphomicrobiales</taxon>
        <taxon>Rhodoblastaceae</taxon>
        <taxon>Rhodoblastus</taxon>
    </lineage>
</organism>
<evidence type="ECO:0008006" key="4">
    <source>
        <dbReference type="Google" id="ProtNLM"/>
    </source>
</evidence>
<name>A0A212RTM7_RHOAC</name>
<keyword evidence="3" id="KW-1185">Reference proteome</keyword>
<reference evidence="3" key="1">
    <citation type="submission" date="2017-06" db="EMBL/GenBank/DDBJ databases">
        <authorList>
            <person name="Varghese N."/>
            <person name="Submissions S."/>
        </authorList>
    </citation>
    <scope>NUCLEOTIDE SEQUENCE [LARGE SCALE GENOMIC DNA]</scope>
    <source>
        <strain evidence="3">DSM 137</strain>
    </source>
</reference>
<evidence type="ECO:0000256" key="1">
    <source>
        <dbReference type="SAM" id="SignalP"/>
    </source>
</evidence>
<dbReference type="OrthoDB" id="6847114at2"/>
<sequence length="196" mass="20549">MRRLLFLLGAAFFLSPPARAADCAGVGFADMLWVRFAKAPGAVAFTGGKSRIAVARGELLALGVISDAQVCAEALKSGRSGWLPNDSLEKIVRINDTGSFVGDWRRGAAALRIDWRDDGRLIVEATGAGSVAGDMDMRDGVGLFYGEGVDPENMEAPGCRVRMARGGELLLVRDNGQCGGGLAGTYASVRSAARAK</sequence>
<gene>
    <name evidence="2" type="ORF">SAMN06265338_10787</name>
</gene>
<proteinExistence type="predicted"/>
<dbReference type="Proteomes" id="UP000198418">
    <property type="component" value="Unassembled WGS sequence"/>
</dbReference>